<protein>
    <submittedName>
        <fullName evidence="1">Uncharacterized protein</fullName>
    </submittedName>
</protein>
<dbReference type="EMBL" id="KE344493">
    <property type="protein sequence ID" value="EXB63947.1"/>
    <property type="molecule type" value="Genomic_DNA"/>
</dbReference>
<keyword evidence="2" id="KW-1185">Reference proteome</keyword>
<accession>W9R9R0</accession>
<name>W9R9R0_9ROSA</name>
<dbReference type="Proteomes" id="UP000030645">
    <property type="component" value="Unassembled WGS sequence"/>
</dbReference>
<evidence type="ECO:0000313" key="2">
    <source>
        <dbReference type="Proteomes" id="UP000030645"/>
    </source>
</evidence>
<gene>
    <name evidence="1" type="ORF">L484_003330</name>
</gene>
<reference evidence="2" key="1">
    <citation type="submission" date="2013-01" db="EMBL/GenBank/DDBJ databases">
        <title>Draft Genome Sequence of a Mulberry Tree, Morus notabilis C.K. Schneid.</title>
        <authorList>
            <person name="He N."/>
            <person name="Zhao S."/>
        </authorList>
    </citation>
    <scope>NUCLEOTIDE SEQUENCE</scope>
</reference>
<organism evidence="1 2">
    <name type="scientific">Morus notabilis</name>
    <dbReference type="NCBI Taxonomy" id="981085"/>
    <lineage>
        <taxon>Eukaryota</taxon>
        <taxon>Viridiplantae</taxon>
        <taxon>Streptophyta</taxon>
        <taxon>Embryophyta</taxon>
        <taxon>Tracheophyta</taxon>
        <taxon>Spermatophyta</taxon>
        <taxon>Magnoliopsida</taxon>
        <taxon>eudicotyledons</taxon>
        <taxon>Gunneridae</taxon>
        <taxon>Pentapetalae</taxon>
        <taxon>rosids</taxon>
        <taxon>fabids</taxon>
        <taxon>Rosales</taxon>
        <taxon>Moraceae</taxon>
        <taxon>Moreae</taxon>
        <taxon>Morus</taxon>
    </lineage>
</organism>
<proteinExistence type="predicted"/>
<evidence type="ECO:0000313" key="1">
    <source>
        <dbReference type="EMBL" id="EXB63947.1"/>
    </source>
</evidence>
<dbReference type="AlphaFoldDB" id="W9R9R0"/>
<sequence length="66" mass="7140">MHVTTHVTRASSVFLWERRKEGLVLENRLFSGGEKEIGVGVAVCVDGGEGGGLALMAAPWNSREDR</sequence>